<dbReference type="InterPro" id="IPR000182">
    <property type="entry name" value="GNAT_dom"/>
</dbReference>
<dbReference type="SUPFAM" id="SSF55729">
    <property type="entry name" value="Acyl-CoA N-acyltransferases (Nat)"/>
    <property type="match status" value="1"/>
</dbReference>
<dbReference type="CDD" id="cd04301">
    <property type="entry name" value="NAT_SF"/>
    <property type="match status" value="1"/>
</dbReference>
<dbReference type="PANTHER" id="PTHR43072:SF23">
    <property type="entry name" value="UPF0039 PROTEIN C11D3.02C"/>
    <property type="match status" value="1"/>
</dbReference>
<dbReference type="InterPro" id="IPR016181">
    <property type="entry name" value="Acyl_CoA_acyltransferase"/>
</dbReference>
<keyword evidence="1" id="KW-0808">Transferase</keyword>
<dbReference type="Pfam" id="PF13420">
    <property type="entry name" value="Acetyltransf_4"/>
    <property type="match status" value="1"/>
</dbReference>
<feature type="domain" description="N-acetyltransferase" evidence="3">
    <location>
        <begin position="1"/>
        <end position="155"/>
    </location>
</feature>
<dbReference type="PROSITE" id="PS51186">
    <property type="entry name" value="GNAT"/>
    <property type="match status" value="1"/>
</dbReference>
<sequence length="161" mass="19071">MIRDVKLEDSKAICDIYNYYIENTIITFELEKIDSKEMENRIKEISNKYCWIVFEEENEILGYAYIGLWKSREAYNRVSEVTVYLKKGYDRKGIGTKLLKELMNRAKKMENMHSLISVIAIPNEGSIKLHEKLGFTKAAYYKEVGYKFDNYIDVECLQYIL</sequence>
<name>A0AAU9DVR9_9FUSO</name>
<protein>
    <submittedName>
        <fullName evidence="4">N-acetyltransferase</fullName>
    </submittedName>
</protein>
<organism evidence="4 5">
    <name type="scientific">Haliovirga abyssi</name>
    <dbReference type="NCBI Taxonomy" id="2996794"/>
    <lineage>
        <taxon>Bacteria</taxon>
        <taxon>Fusobacteriati</taxon>
        <taxon>Fusobacteriota</taxon>
        <taxon>Fusobacteriia</taxon>
        <taxon>Fusobacteriales</taxon>
        <taxon>Haliovirgaceae</taxon>
        <taxon>Haliovirga</taxon>
    </lineage>
</organism>
<dbReference type="Proteomes" id="UP001321582">
    <property type="component" value="Chromosome"/>
</dbReference>
<dbReference type="PANTHER" id="PTHR43072">
    <property type="entry name" value="N-ACETYLTRANSFERASE"/>
    <property type="match status" value="1"/>
</dbReference>
<keyword evidence="2" id="KW-0012">Acyltransferase</keyword>
<keyword evidence="5" id="KW-1185">Reference proteome</keyword>
<dbReference type="RefSeq" id="WP_307905258.1">
    <property type="nucleotide sequence ID" value="NZ_AP027059.1"/>
</dbReference>
<dbReference type="GO" id="GO:0016747">
    <property type="term" value="F:acyltransferase activity, transferring groups other than amino-acyl groups"/>
    <property type="evidence" value="ECO:0007669"/>
    <property type="project" value="InterPro"/>
</dbReference>
<evidence type="ECO:0000256" key="2">
    <source>
        <dbReference type="ARBA" id="ARBA00023315"/>
    </source>
</evidence>
<dbReference type="EMBL" id="AP027059">
    <property type="protein sequence ID" value="BDU50326.1"/>
    <property type="molecule type" value="Genomic_DNA"/>
</dbReference>
<evidence type="ECO:0000313" key="4">
    <source>
        <dbReference type="EMBL" id="BDU50326.1"/>
    </source>
</evidence>
<evidence type="ECO:0000313" key="5">
    <source>
        <dbReference type="Proteomes" id="UP001321582"/>
    </source>
</evidence>
<evidence type="ECO:0000256" key="1">
    <source>
        <dbReference type="ARBA" id="ARBA00022679"/>
    </source>
</evidence>
<dbReference type="AlphaFoldDB" id="A0AAU9DVR9"/>
<gene>
    <name evidence="4" type="ORF">HLVA_08950</name>
</gene>
<proteinExistence type="predicted"/>
<accession>A0AAU9DVR9</accession>
<dbReference type="Gene3D" id="3.40.630.30">
    <property type="match status" value="1"/>
</dbReference>
<evidence type="ECO:0000259" key="3">
    <source>
        <dbReference type="PROSITE" id="PS51186"/>
    </source>
</evidence>
<reference evidence="4 5" key="1">
    <citation type="submission" date="2022-11" db="EMBL/GenBank/DDBJ databases">
        <title>Haliovirga abyssi gen. nov., sp. nov., a mesophilic fermentative bacterium isolated from the Iheya North hydrothermal field and the proposal of Haliovirgaceae fam. nov.</title>
        <authorList>
            <person name="Miyazaki U."/>
            <person name="Tame A."/>
            <person name="Miyazaki J."/>
            <person name="Takai K."/>
            <person name="Sawayama S."/>
            <person name="Kitajima M."/>
            <person name="Okamoto A."/>
            <person name="Nakagawa S."/>
        </authorList>
    </citation>
    <scope>NUCLEOTIDE SEQUENCE [LARGE SCALE GENOMIC DNA]</scope>
    <source>
        <strain evidence="4 5">IC12</strain>
    </source>
</reference>
<dbReference type="KEGG" id="haby:HLVA_08950"/>